<dbReference type="InterPro" id="IPR042485">
    <property type="entry name" value="T7SS_EccB_R3"/>
</dbReference>
<evidence type="ECO:0000256" key="4">
    <source>
        <dbReference type="ARBA" id="ARBA00022692"/>
    </source>
</evidence>
<keyword evidence="9 10" id="KW-0472">Membrane</keyword>
<keyword evidence="3" id="KW-1003">Cell membrane</keyword>
<evidence type="ECO:0000256" key="3">
    <source>
        <dbReference type="ARBA" id="ARBA00022475"/>
    </source>
</evidence>
<feature type="transmembrane region" description="Helical" evidence="10">
    <location>
        <begin position="69"/>
        <end position="89"/>
    </location>
</feature>
<dbReference type="GO" id="GO:0005576">
    <property type="term" value="C:extracellular region"/>
    <property type="evidence" value="ECO:0007669"/>
    <property type="project" value="TreeGrafter"/>
</dbReference>
<evidence type="ECO:0000256" key="6">
    <source>
        <dbReference type="ARBA" id="ARBA00022801"/>
    </source>
</evidence>
<dbReference type="Pfam" id="PF05108">
    <property type="entry name" value="T7SS_ESX1_EccB"/>
    <property type="match status" value="1"/>
</dbReference>
<comment type="subcellular location">
    <subcellularLocation>
        <location evidence="1">Cell membrane</location>
        <topology evidence="1">Single-pass membrane protein</topology>
    </subcellularLocation>
</comment>
<keyword evidence="4 10" id="KW-0812">Transmembrane</keyword>
<keyword evidence="7" id="KW-0067">ATP-binding</keyword>
<dbReference type="InterPro" id="IPR007795">
    <property type="entry name" value="T7SS_EccB"/>
</dbReference>
<dbReference type="Proteomes" id="UP000240988">
    <property type="component" value="Unassembled WGS sequence"/>
</dbReference>
<evidence type="ECO:0000256" key="7">
    <source>
        <dbReference type="ARBA" id="ARBA00022840"/>
    </source>
</evidence>
<keyword evidence="6" id="KW-0378">Hydrolase</keyword>
<evidence type="ECO:0000256" key="1">
    <source>
        <dbReference type="ARBA" id="ARBA00004162"/>
    </source>
</evidence>
<keyword evidence="12" id="KW-1185">Reference proteome</keyword>
<comment type="similarity">
    <text evidence="2">Belongs to the EccB family.</text>
</comment>
<dbReference type="GO" id="GO:0016787">
    <property type="term" value="F:hydrolase activity"/>
    <property type="evidence" value="ECO:0007669"/>
    <property type="project" value="UniProtKB-KW"/>
</dbReference>
<evidence type="ECO:0000256" key="2">
    <source>
        <dbReference type="ARBA" id="ARBA00008149"/>
    </source>
</evidence>
<dbReference type="STRING" id="1841860.GCA_900157375_00572"/>
<dbReference type="PANTHER" id="PTHR40765">
    <property type="entry name" value="ESX-2 SECRETION SYSTEM ATPASE ECCB2"/>
    <property type="match status" value="1"/>
</dbReference>
<dbReference type="EMBL" id="FUFA01000002">
    <property type="protein sequence ID" value="SPM32771.1"/>
    <property type="molecule type" value="Genomic_DNA"/>
</dbReference>
<dbReference type="InterPro" id="IPR044857">
    <property type="entry name" value="T7SS_EccB_R1"/>
</dbReference>
<dbReference type="Gene3D" id="3.30.2390.20">
    <property type="entry name" value="Type VII secretion system EccB, repeat 1 domain"/>
    <property type="match status" value="1"/>
</dbReference>
<evidence type="ECO:0000256" key="9">
    <source>
        <dbReference type="ARBA" id="ARBA00023136"/>
    </source>
</evidence>
<proteinExistence type="inferred from homology"/>
<protein>
    <submittedName>
        <fullName evidence="11">Type VII secretion protein EccB, Actinobacterial</fullName>
    </submittedName>
</protein>
<evidence type="ECO:0000256" key="8">
    <source>
        <dbReference type="ARBA" id="ARBA00022989"/>
    </source>
</evidence>
<accession>A0A2U3NMP0</accession>
<organism evidence="11 12">
    <name type="scientific">Mycobacterium rhizamassiliense</name>
    <dbReference type="NCBI Taxonomy" id="1841860"/>
    <lineage>
        <taxon>Bacteria</taxon>
        <taxon>Bacillati</taxon>
        <taxon>Actinomycetota</taxon>
        <taxon>Actinomycetes</taxon>
        <taxon>Mycobacteriales</taxon>
        <taxon>Mycobacteriaceae</taxon>
        <taxon>Mycobacterium</taxon>
    </lineage>
</organism>
<evidence type="ECO:0000256" key="5">
    <source>
        <dbReference type="ARBA" id="ARBA00022741"/>
    </source>
</evidence>
<name>A0A2U3NMP0_9MYCO</name>
<dbReference type="PANTHER" id="PTHR40765:SF2">
    <property type="entry name" value="ESX-2 SECRETION SYSTEM ATPASE ECCB2"/>
    <property type="match status" value="1"/>
</dbReference>
<reference evidence="11 12" key="1">
    <citation type="submission" date="2017-01" db="EMBL/GenBank/DDBJ databases">
        <authorList>
            <consortium name="Urmite Genomes"/>
        </authorList>
    </citation>
    <scope>NUCLEOTIDE SEQUENCE [LARGE SCALE GENOMIC DNA]</scope>
    <source>
        <strain evidence="11 12">AB57</strain>
    </source>
</reference>
<sequence>VDKWPQTCGFAIYCEFYQFADIGGSVPRQLTIWLYVSGNRFLLRRAESALLGLGTRVPALPLRARTAPLTIGCVVAAVAVAAIACLGLLQPEARLGQAQIVMGKQTGALYVRVGDTWHPVLNLASARLIAGTHADPRPVRESELRHTKRGPLLGIPGVPDLSGPLLSGEEAVWTICDAGDNSATTVIVESAAASSGGRISSEQAILATAGLGSPTYLLYNGQRAVVDMTDPAVVRALRLEGSTPRTLSPLLLNALPEVSPIAAPRIRGAGENAAGLPGYPVGSVLRIARGDSDEYYAVLATGIQRIGRIAADLLRFRDSHGSAEIPAVTPDVLRTAPTVGALPVATFPDQPPRSLVGGDWVVCVTWSRGQSGSVLRAVDELPVASPAAPVRLAQADARGPALDAVYLPPGRSAYVSGPAGTRYLVADTGVRFAVHDDETARDLGLLAAAIPIPPRVLAALPSGPELSRADASIARDGVTGAPSPAR</sequence>
<feature type="non-terminal residue" evidence="11">
    <location>
        <position position="1"/>
    </location>
</feature>
<evidence type="ECO:0000256" key="10">
    <source>
        <dbReference type="SAM" id="Phobius"/>
    </source>
</evidence>
<gene>
    <name evidence="11" type="ORF">MRAB57_570</name>
</gene>
<dbReference type="NCBIfam" id="TIGR03919">
    <property type="entry name" value="T7SS_EccB"/>
    <property type="match status" value="1"/>
</dbReference>
<keyword evidence="8 10" id="KW-1133">Transmembrane helix</keyword>
<evidence type="ECO:0000313" key="11">
    <source>
        <dbReference type="EMBL" id="SPM32771.1"/>
    </source>
</evidence>
<dbReference type="AlphaFoldDB" id="A0A2U3NMP0"/>
<dbReference type="Gene3D" id="2.40.50.910">
    <property type="entry name" value="Type VII secretion system EccB, repeat 3 domain"/>
    <property type="match status" value="1"/>
</dbReference>
<evidence type="ECO:0000313" key="12">
    <source>
        <dbReference type="Proteomes" id="UP000240988"/>
    </source>
</evidence>
<keyword evidence="5" id="KW-0547">Nucleotide-binding</keyword>
<dbReference type="GO" id="GO:0005524">
    <property type="term" value="F:ATP binding"/>
    <property type="evidence" value="ECO:0007669"/>
    <property type="project" value="UniProtKB-KW"/>
</dbReference>
<dbReference type="GO" id="GO:0005886">
    <property type="term" value="C:plasma membrane"/>
    <property type="evidence" value="ECO:0007669"/>
    <property type="project" value="UniProtKB-SubCell"/>
</dbReference>